<sequence>MPNDVIVTSVPLADSPQQAVSPDMPQQDVSPNMPQHHPLPQRICRPNPSFRWRMPRQFSHLCPLSTSYLRQNHARQLIYLGIVDYLSYVQALNNVDVVLHRLRPYLTKINRNRDDEDVPYPASFADTTHLLQFFKVLDADTPSSAELRVQRVECNFYYVSPEVYLNPSKPRTYPKRVYL</sequence>
<gene>
    <name evidence="2" type="ORF">V6N12_018289</name>
</gene>
<protein>
    <submittedName>
        <fullName evidence="2">Uncharacterized protein</fullName>
    </submittedName>
</protein>
<keyword evidence="3" id="KW-1185">Reference proteome</keyword>
<evidence type="ECO:0000313" key="3">
    <source>
        <dbReference type="Proteomes" id="UP001472677"/>
    </source>
</evidence>
<evidence type="ECO:0000313" key="2">
    <source>
        <dbReference type="EMBL" id="KAK8509203.1"/>
    </source>
</evidence>
<organism evidence="2 3">
    <name type="scientific">Hibiscus sabdariffa</name>
    <name type="common">roselle</name>
    <dbReference type="NCBI Taxonomy" id="183260"/>
    <lineage>
        <taxon>Eukaryota</taxon>
        <taxon>Viridiplantae</taxon>
        <taxon>Streptophyta</taxon>
        <taxon>Embryophyta</taxon>
        <taxon>Tracheophyta</taxon>
        <taxon>Spermatophyta</taxon>
        <taxon>Magnoliopsida</taxon>
        <taxon>eudicotyledons</taxon>
        <taxon>Gunneridae</taxon>
        <taxon>Pentapetalae</taxon>
        <taxon>rosids</taxon>
        <taxon>malvids</taxon>
        <taxon>Malvales</taxon>
        <taxon>Malvaceae</taxon>
        <taxon>Malvoideae</taxon>
        <taxon>Hibiscus</taxon>
    </lineage>
</organism>
<comment type="caution">
    <text evidence="2">The sequence shown here is derived from an EMBL/GenBank/DDBJ whole genome shotgun (WGS) entry which is preliminary data.</text>
</comment>
<name>A0ABR2BPY4_9ROSI</name>
<evidence type="ECO:0000256" key="1">
    <source>
        <dbReference type="SAM" id="MobiDB-lite"/>
    </source>
</evidence>
<feature type="region of interest" description="Disordered" evidence="1">
    <location>
        <begin position="12"/>
        <end position="41"/>
    </location>
</feature>
<proteinExistence type="predicted"/>
<dbReference type="Proteomes" id="UP001472677">
    <property type="component" value="Unassembled WGS sequence"/>
</dbReference>
<reference evidence="2 3" key="1">
    <citation type="journal article" date="2024" name="G3 (Bethesda)">
        <title>Genome assembly of Hibiscus sabdariffa L. provides insights into metabolisms of medicinal natural products.</title>
        <authorList>
            <person name="Kim T."/>
        </authorList>
    </citation>
    <scope>NUCLEOTIDE SEQUENCE [LARGE SCALE GENOMIC DNA]</scope>
    <source>
        <strain evidence="2">TK-2024</strain>
        <tissue evidence="2">Old leaves</tissue>
    </source>
</reference>
<accession>A0ABR2BPY4</accession>
<dbReference type="EMBL" id="JBBPBM010000093">
    <property type="protein sequence ID" value="KAK8509203.1"/>
    <property type="molecule type" value="Genomic_DNA"/>
</dbReference>